<keyword evidence="1" id="KW-0812">Transmembrane</keyword>
<feature type="transmembrane region" description="Helical" evidence="1">
    <location>
        <begin position="34"/>
        <end position="52"/>
    </location>
</feature>
<evidence type="ECO:0000313" key="3">
    <source>
        <dbReference type="Proteomes" id="UP000662986"/>
    </source>
</evidence>
<evidence type="ECO:0000313" key="2">
    <source>
        <dbReference type="EMBL" id="QSE87588.1"/>
    </source>
</evidence>
<dbReference type="RefSeq" id="WP_206004381.1">
    <property type="nucleotide sequence ID" value="NZ_CP070615.1"/>
</dbReference>
<protein>
    <recommendedName>
        <fullName evidence="4">PEP-CTERM protein-sorting domain-containing protein</fullName>
    </recommendedName>
</protein>
<sequence length="55" mass="6235">MGRQAAVVLYVLALVAVVVGVDILFFRHHFWERLLVNVGIVLVFAAFYLRFLKGS</sequence>
<evidence type="ECO:0000256" key="1">
    <source>
        <dbReference type="SAM" id="Phobius"/>
    </source>
</evidence>
<organism evidence="2 3">
    <name type="scientific">Rhodococcus pseudokoreensis</name>
    <dbReference type="NCBI Taxonomy" id="2811421"/>
    <lineage>
        <taxon>Bacteria</taxon>
        <taxon>Bacillati</taxon>
        <taxon>Actinomycetota</taxon>
        <taxon>Actinomycetes</taxon>
        <taxon>Mycobacteriales</taxon>
        <taxon>Nocardiaceae</taxon>
        <taxon>Rhodococcus</taxon>
    </lineage>
</organism>
<gene>
    <name evidence="2" type="ORF">JWS13_02670</name>
</gene>
<dbReference type="Proteomes" id="UP000662986">
    <property type="component" value="Plasmid unnamed4"/>
</dbReference>
<keyword evidence="3" id="KW-1185">Reference proteome</keyword>
<proteinExistence type="predicted"/>
<keyword evidence="2" id="KW-0614">Plasmid</keyword>
<reference evidence="2 3" key="1">
    <citation type="journal article" date="2021" name="Microbiol. Resour. Announc.">
        <title>Complete Genome Sequences of Two Rhodococcus sp. Strains with Large and Linear Chromosomes, Isolated from Apple Rhizosphere.</title>
        <authorList>
            <person name="Benning S."/>
            <person name="Brugnone N."/>
            <person name="Siani R."/>
            <person name="Kublik S."/>
            <person name="Schloter M."/>
            <person name="Rad V."/>
        </authorList>
    </citation>
    <scope>NUCLEOTIDE SEQUENCE [LARGE SCALE GENOMIC DNA]</scope>
    <source>
        <strain evidence="2 3">R79</strain>
    </source>
</reference>
<evidence type="ECO:0008006" key="4">
    <source>
        <dbReference type="Google" id="ProtNLM"/>
    </source>
</evidence>
<feature type="transmembrane region" description="Helical" evidence="1">
    <location>
        <begin position="7"/>
        <end position="28"/>
    </location>
</feature>
<keyword evidence="1" id="KW-1133">Transmembrane helix</keyword>
<geneLocation type="plasmid" evidence="2 3">
    <name>unnamed4</name>
</geneLocation>
<keyword evidence="1" id="KW-0472">Membrane</keyword>
<reference evidence="2 3" key="2">
    <citation type="journal article" date="2022" name="Arch. Microbiol.">
        <title>Rhodococcus pseudokoreensis sp. nov. isolated from the rhizosphere of young M26 apple rootstocks.</title>
        <authorList>
            <person name="Kampfer P."/>
            <person name="Glaeser S.P."/>
            <person name="Blom J."/>
            <person name="Wolf J."/>
            <person name="Benning S."/>
            <person name="Schloter M."/>
            <person name="Neumann-Schaal M."/>
        </authorList>
    </citation>
    <scope>NUCLEOTIDE SEQUENCE [LARGE SCALE GENOMIC DNA]</scope>
    <source>
        <strain evidence="2 3">R79</strain>
    </source>
</reference>
<name>A0A974VZF5_9NOCA</name>
<accession>A0A974VZF5</accession>
<dbReference type="EMBL" id="CP070615">
    <property type="protein sequence ID" value="QSE87588.1"/>
    <property type="molecule type" value="Genomic_DNA"/>
</dbReference>